<proteinExistence type="predicted"/>
<dbReference type="Pfam" id="PF17940">
    <property type="entry name" value="TetR_C_31"/>
    <property type="match status" value="1"/>
</dbReference>
<dbReference type="Gene3D" id="1.10.357.10">
    <property type="entry name" value="Tetracycline Repressor, domain 2"/>
    <property type="match status" value="1"/>
</dbReference>
<dbReference type="Proteomes" id="UP000674234">
    <property type="component" value="Unassembled WGS sequence"/>
</dbReference>
<reference evidence="5" key="1">
    <citation type="submission" date="2021-02" db="EMBL/GenBank/DDBJ databases">
        <title>Draft genome sequence of Microbispora sp. RL4-1S isolated from rice leaves in Thailand.</title>
        <authorList>
            <person name="Muangham S."/>
            <person name="Duangmal K."/>
        </authorList>
    </citation>
    <scope>NUCLEOTIDE SEQUENCE</scope>
    <source>
        <strain evidence="5">RL4-1S</strain>
    </source>
</reference>
<dbReference type="SUPFAM" id="SSF48498">
    <property type="entry name" value="Tetracyclin repressor-like, C-terminal domain"/>
    <property type="match status" value="1"/>
</dbReference>
<accession>A0A940WW21</accession>
<dbReference type="PANTHER" id="PTHR30055:SF231">
    <property type="entry name" value="TRANSCRIPTIONAL REGULATORY PROTEIN (PROBABLY DEOR-FAMILY)-RELATED"/>
    <property type="match status" value="1"/>
</dbReference>
<dbReference type="InterPro" id="IPR036271">
    <property type="entry name" value="Tet_transcr_reg_TetR-rel_C_sf"/>
</dbReference>
<evidence type="ECO:0000256" key="1">
    <source>
        <dbReference type="ARBA" id="ARBA00023125"/>
    </source>
</evidence>
<keyword evidence="6" id="KW-1185">Reference proteome</keyword>
<dbReference type="RefSeq" id="WP_210159215.1">
    <property type="nucleotide sequence ID" value="NZ_JAFCNB010000025.1"/>
</dbReference>
<comment type="caution">
    <text evidence="5">The sequence shown here is derived from an EMBL/GenBank/DDBJ whole genome shotgun (WGS) entry which is preliminary data.</text>
</comment>
<evidence type="ECO:0000256" key="3">
    <source>
        <dbReference type="SAM" id="MobiDB-lite"/>
    </source>
</evidence>
<dbReference type="EMBL" id="JAFCNB010000025">
    <property type="protein sequence ID" value="MBP2707949.1"/>
    <property type="molecule type" value="Genomic_DNA"/>
</dbReference>
<dbReference type="PRINTS" id="PR00455">
    <property type="entry name" value="HTHTETR"/>
</dbReference>
<dbReference type="GO" id="GO:0000976">
    <property type="term" value="F:transcription cis-regulatory region binding"/>
    <property type="evidence" value="ECO:0007669"/>
    <property type="project" value="TreeGrafter"/>
</dbReference>
<evidence type="ECO:0000256" key="2">
    <source>
        <dbReference type="PROSITE-ProRule" id="PRU00335"/>
    </source>
</evidence>
<gene>
    <name evidence="5" type="ORF">JOL79_29630</name>
</gene>
<dbReference type="Pfam" id="PF00440">
    <property type="entry name" value="TetR_N"/>
    <property type="match status" value="1"/>
</dbReference>
<evidence type="ECO:0000313" key="5">
    <source>
        <dbReference type="EMBL" id="MBP2707949.1"/>
    </source>
</evidence>
<protein>
    <submittedName>
        <fullName evidence="5">TetR family transcriptional regulator</fullName>
    </submittedName>
</protein>
<keyword evidence="1 2" id="KW-0238">DNA-binding</keyword>
<feature type="DNA-binding region" description="H-T-H motif" evidence="2">
    <location>
        <begin position="47"/>
        <end position="66"/>
    </location>
</feature>
<dbReference type="InterPro" id="IPR041583">
    <property type="entry name" value="TetR_C_31"/>
</dbReference>
<evidence type="ECO:0000259" key="4">
    <source>
        <dbReference type="PROSITE" id="PS50977"/>
    </source>
</evidence>
<organism evidence="5 6">
    <name type="scientific">Microbispora oryzae</name>
    <dbReference type="NCBI Taxonomy" id="2806554"/>
    <lineage>
        <taxon>Bacteria</taxon>
        <taxon>Bacillati</taxon>
        <taxon>Actinomycetota</taxon>
        <taxon>Actinomycetes</taxon>
        <taxon>Streptosporangiales</taxon>
        <taxon>Streptosporangiaceae</taxon>
        <taxon>Microbispora</taxon>
    </lineage>
</organism>
<dbReference type="PANTHER" id="PTHR30055">
    <property type="entry name" value="HTH-TYPE TRANSCRIPTIONAL REGULATOR RUTR"/>
    <property type="match status" value="1"/>
</dbReference>
<dbReference type="GO" id="GO:0003700">
    <property type="term" value="F:DNA-binding transcription factor activity"/>
    <property type="evidence" value="ECO:0007669"/>
    <property type="project" value="TreeGrafter"/>
</dbReference>
<evidence type="ECO:0000313" key="6">
    <source>
        <dbReference type="Proteomes" id="UP000674234"/>
    </source>
</evidence>
<dbReference type="SUPFAM" id="SSF46689">
    <property type="entry name" value="Homeodomain-like"/>
    <property type="match status" value="1"/>
</dbReference>
<feature type="domain" description="HTH tetR-type" evidence="4">
    <location>
        <begin position="24"/>
        <end position="84"/>
    </location>
</feature>
<dbReference type="InterPro" id="IPR009057">
    <property type="entry name" value="Homeodomain-like_sf"/>
</dbReference>
<name>A0A940WW21_9ACTN</name>
<sequence>MQADGRTAVRERGVSGRRPQQRAVRRREALLDAAVELMGEGGFAAVTHRAVAQRAALPLAATSYYFSCRDDLLAQAFALLVSRELAQMRACLAEAAPGRLADTLAEAYAFDRPRQLGLWELYLQAGRDQALQSIARAWTDGCATIVAGVLRRAGYPDGDPQVRFVTTLLSGLWLEDVVEARPQARERAREVVARALAAIGPPRKVAP</sequence>
<dbReference type="InterPro" id="IPR050109">
    <property type="entry name" value="HTH-type_TetR-like_transc_reg"/>
</dbReference>
<dbReference type="AlphaFoldDB" id="A0A940WW21"/>
<dbReference type="InterPro" id="IPR001647">
    <property type="entry name" value="HTH_TetR"/>
</dbReference>
<dbReference type="PROSITE" id="PS50977">
    <property type="entry name" value="HTH_TETR_2"/>
    <property type="match status" value="1"/>
</dbReference>
<feature type="region of interest" description="Disordered" evidence="3">
    <location>
        <begin position="1"/>
        <end position="21"/>
    </location>
</feature>